<dbReference type="InterPro" id="IPR014892">
    <property type="entry name" value="RPA_C"/>
</dbReference>
<evidence type="ECO:0000259" key="3">
    <source>
        <dbReference type="Pfam" id="PF08784"/>
    </source>
</evidence>
<keyword evidence="5" id="KW-1185">Reference proteome</keyword>
<dbReference type="PANTHER" id="PTHR33604:SF3">
    <property type="entry name" value="OSJNBA0004B13.7 PROTEIN"/>
    <property type="match status" value="1"/>
</dbReference>
<feature type="compositionally biased region" description="Low complexity" evidence="1">
    <location>
        <begin position="679"/>
        <end position="690"/>
    </location>
</feature>
<evidence type="ECO:0000313" key="5">
    <source>
        <dbReference type="Proteomes" id="UP001583172"/>
    </source>
</evidence>
<keyword evidence="2" id="KW-0472">Membrane</keyword>
<dbReference type="Gene3D" id="2.40.50.140">
    <property type="entry name" value="Nucleic acid-binding proteins"/>
    <property type="match status" value="1"/>
</dbReference>
<sequence length="940" mass="101818">MGRAFLTADERAKKDDDLRAPGKGSGLPLFRSRLAPAAAVHRSRMVLKRLALVLGLAFLVYLFVHNLPTDVPVRPTRRPLYMPISEQGRQGQGHGASGQMPNLGTPGRKPDRGPTSGDGDGVPPLAAYNGPVKFERLAESLEAIHGGTGPSASNNRNVLFAAASLRSAALLLPLACRMGGERRNNVHFALLGGSGAAMDDLRAVNGINEGCEIAFHDGRPDMATKSSTKRLRQSTIRAIYHINEHMHPQALIVDASGSEEDYFLAGARQQTSVSGITLIELPENAHSRLGWITKLDSSSLAAWGKVNVEILIPAFSAVPGSLVHLLKSLSAADFSAGPTPHLTIELPHHVDRPTADFLKTFQWPPGRPSASSSPSQLTLRHRIPRARLTEEESSVRFLESFWPAVDPGYSHVLVLSPQVQVSTQFFHYVKYSILYYLYSDTTTTQMWDTRLLGISLDLPTTLLDDTASFSPPSAAKTKTTPFLWQAPNSNALLFTGAKWAELHALVSESIAYHERNQGALPKLFTDKLVAKTRPAWLEHALRLARARGYVALYPSTGSLVTVHTELYRAPEEYPGAGAGAGYNSELIAPATRNMLLESLALPSFEEMPLLAWDGRETAVEGWKGEVIATVALLIVKEEWAEERWKAEDVVDVAASASYGGYQRTGYGAQGGEDGGGFMSGSQQPQNSQNNERGGPFKNDPLRPVTIKQIIDCKEAYPGAELAIDGHPLKQITIVGQVRSVTAQSLNLTYRIDDGTGLIEAKKWFINGQTADDVPSYAPNTYVRIFGRLQTFNDKRHLGIVAMRAIDDFNEVNYHLLEVTYIHLFLTKGGSLTGAAAGVQHDGGSTAMDTSGGDSMFVDNGYGAGNDPQAAALARLGPVSRNARAVYKYLVTLQGDAAHVSVVKRNTGLSETDVMAGAGELLENGLIYTTEDDETWAVLDM</sequence>
<feature type="domain" description="Replication protein A C-terminal" evidence="3">
    <location>
        <begin position="822"/>
        <end position="933"/>
    </location>
</feature>
<feature type="compositionally biased region" description="Basic and acidic residues" evidence="1">
    <location>
        <begin position="8"/>
        <end position="20"/>
    </location>
</feature>
<comment type="caution">
    <text evidence="4">The sequence shown here is derived from an EMBL/GenBank/DDBJ whole genome shotgun (WGS) entry which is preliminary data.</text>
</comment>
<protein>
    <recommendedName>
        <fullName evidence="3">Replication protein A C-terminal domain-containing protein</fullName>
    </recommendedName>
</protein>
<name>A0ABR3VCD2_HUMIN</name>
<gene>
    <name evidence="4" type="ORF">VTJ49DRAFT_1905</name>
</gene>
<feature type="compositionally biased region" description="Gly residues" evidence="1">
    <location>
        <begin position="669"/>
        <end position="678"/>
    </location>
</feature>
<dbReference type="CDD" id="cd04478">
    <property type="entry name" value="RPA2_DBD_D"/>
    <property type="match status" value="1"/>
</dbReference>
<feature type="region of interest" description="Disordered" evidence="1">
    <location>
        <begin position="669"/>
        <end position="701"/>
    </location>
</feature>
<dbReference type="EMBL" id="JAZGSY010000178">
    <property type="protein sequence ID" value="KAL1839041.1"/>
    <property type="molecule type" value="Genomic_DNA"/>
</dbReference>
<dbReference type="Proteomes" id="UP001583172">
    <property type="component" value="Unassembled WGS sequence"/>
</dbReference>
<evidence type="ECO:0000313" key="4">
    <source>
        <dbReference type="EMBL" id="KAL1839041.1"/>
    </source>
</evidence>
<dbReference type="SUPFAM" id="SSF50249">
    <property type="entry name" value="Nucleic acid-binding proteins"/>
    <property type="match status" value="1"/>
</dbReference>
<dbReference type="InterPro" id="IPR012340">
    <property type="entry name" value="NA-bd_OB-fold"/>
</dbReference>
<feature type="region of interest" description="Disordered" evidence="1">
    <location>
        <begin position="85"/>
        <end position="123"/>
    </location>
</feature>
<keyword evidence="2" id="KW-1133">Transmembrane helix</keyword>
<accession>A0ABR3VCD2</accession>
<feature type="region of interest" description="Disordered" evidence="1">
    <location>
        <begin position="1"/>
        <end position="26"/>
    </location>
</feature>
<keyword evidence="2" id="KW-0812">Transmembrane</keyword>
<proteinExistence type="predicted"/>
<organism evidence="4 5">
    <name type="scientific">Humicola insolens</name>
    <name type="common">Soft-rot fungus</name>
    <dbReference type="NCBI Taxonomy" id="85995"/>
    <lineage>
        <taxon>Eukaryota</taxon>
        <taxon>Fungi</taxon>
        <taxon>Dikarya</taxon>
        <taxon>Ascomycota</taxon>
        <taxon>Pezizomycotina</taxon>
        <taxon>Sordariomycetes</taxon>
        <taxon>Sordariomycetidae</taxon>
        <taxon>Sordariales</taxon>
        <taxon>Chaetomiaceae</taxon>
        <taxon>Mycothermus</taxon>
    </lineage>
</organism>
<evidence type="ECO:0000256" key="1">
    <source>
        <dbReference type="SAM" id="MobiDB-lite"/>
    </source>
</evidence>
<evidence type="ECO:0000256" key="2">
    <source>
        <dbReference type="SAM" id="Phobius"/>
    </source>
</evidence>
<dbReference type="PANTHER" id="PTHR33604">
    <property type="entry name" value="OSJNBA0004B13.7 PROTEIN"/>
    <property type="match status" value="1"/>
</dbReference>
<dbReference type="Pfam" id="PF08784">
    <property type="entry name" value="RPA_C"/>
    <property type="match status" value="1"/>
</dbReference>
<reference evidence="4 5" key="1">
    <citation type="journal article" date="2024" name="Commun. Biol.">
        <title>Comparative genomic analysis of thermophilic fungi reveals convergent evolutionary adaptations and gene losses.</title>
        <authorList>
            <person name="Steindorff A.S."/>
            <person name="Aguilar-Pontes M.V."/>
            <person name="Robinson A.J."/>
            <person name="Andreopoulos B."/>
            <person name="LaButti K."/>
            <person name="Kuo A."/>
            <person name="Mondo S."/>
            <person name="Riley R."/>
            <person name="Otillar R."/>
            <person name="Haridas S."/>
            <person name="Lipzen A."/>
            <person name="Grimwood J."/>
            <person name="Schmutz J."/>
            <person name="Clum A."/>
            <person name="Reid I.D."/>
            <person name="Moisan M.C."/>
            <person name="Butler G."/>
            <person name="Nguyen T.T.M."/>
            <person name="Dewar K."/>
            <person name="Conant G."/>
            <person name="Drula E."/>
            <person name="Henrissat B."/>
            <person name="Hansel C."/>
            <person name="Singer S."/>
            <person name="Hutchinson M.I."/>
            <person name="de Vries R.P."/>
            <person name="Natvig D.O."/>
            <person name="Powell A.J."/>
            <person name="Tsang A."/>
            <person name="Grigoriev I.V."/>
        </authorList>
    </citation>
    <scope>NUCLEOTIDE SEQUENCE [LARGE SCALE GENOMIC DNA]</scope>
    <source>
        <strain evidence="4 5">CBS 620.91</strain>
    </source>
</reference>
<feature type="transmembrane region" description="Helical" evidence="2">
    <location>
        <begin position="50"/>
        <end position="68"/>
    </location>
</feature>